<dbReference type="PANTHER" id="PTHR32166:SF121">
    <property type="entry name" value="DUF659 DOMAIN-CONTAINING PROTEIN"/>
    <property type="match status" value="1"/>
</dbReference>
<comment type="caution">
    <text evidence="2">The sequence shown here is derived from an EMBL/GenBank/DDBJ whole genome shotgun (WGS) entry which is preliminary data.</text>
</comment>
<dbReference type="AlphaFoldDB" id="A0A1Q3APF4"/>
<feature type="domain" description="DUF659" evidence="1">
    <location>
        <begin position="1"/>
        <end position="94"/>
    </location>
</feature>
<keyword evidence="3" id="KW-1185">Reference proteome</keyword>
<name>A0A1Q3APF4_CEPFO</name>
<reference evidence="3" key="1">
    <citation type="submission" date="2016-04" db="EMBL/GenBank/DDBJ databases">
        <title>Cephalotus genome sequencing.</title>
        <authorList>
            <person name="Fukushima K."/>
            <person name="Hasebe M."/>
            <person name="Fang X."/>
        </authorList>
    </citation>
    <scope>NUCLEOTIDE SEQUENCE [LARGE SCALE GENOMIC DNA]</scope>
    <source>
        <strain evidence="3">cv. St1</strain>
    </source>
</reference>
<feature type="non-terminal residue" evidence="2">
    <location>
        <position position="1"/>
    </location>
</feature>
<dbReference type="EMBL" id="BDDD01000032">
    <property type="protein sequence ID" value="GAV57433.1"/>
    <property type="molecule type" value="Genomic_DNA"/>
</dbReference>
<dbReference type="STRING" id="3775.A0A1Q3APF4"/>
<dbReference type="Pfam" id="PF04937">
    <property type="entry name" value="DUF659"/>
    <property type="match status" value="1"/>
</dbReference>
<proteinExistence type="predicted"/>
<sequence length="115" mass="13107">WEQAGCTLMVDGWTDNSQKSLNNFLVYYLDGVCFLKSVNASDVVKDAETLCNLFEEVILWNGPSNVVHIVTDNGSNHKVARRLLCDKYESITWHLNFPLKFNLIDVCSLFVHVLI</sequence>
<dbReference type="Proteomes" id="UP000187406">
    <property type="component" value="Unassembled WGS sequence"/>
</dbReference>
<gene>
    <name evidence="2" type="ORF">CFOL_v3_00970</name>
</gene>
<dbReference type="SUPFAM" id="SSF53098">
    <property type="entry name" value="Ribonuclease H-like"/>
    <property type="match status" value="1"/>
</dbReference>
<dbReference type="OrthoDB" id="2442898at2759"/>
<accession>A0A1Q3APF4</accession>
<dbReference type="InParanoid" id="A0A1Q3APF4"/>
<evidence type="ECO:0000313" key="3">
    <source>
        <dbReference type="Proteomes" id="UP000187406"/>
    </source>
</evidence>
<dbReference type="InterPro" id="IPR007021">
    <property type="entry name" value="DUF659"/>
</dbReference>
<evidence type="ECO:0000259" key="1">
    <source>
        <dbReference type="Pfam" id="PF04937"/>
    </source>
</evidence>
<dbReference type="InterPro" id="IPR012337">
    <property type="entry name" value="RNaseH-like_sf"/>
</dbReference>
<organism evidence="2 3">
    <name type="scientific">Cephalotus follicularis</name>
    <name type="common">Albany pitcher plant</name>
    <dbReference type="NCBI Taxonomy" id="3775"/>
    <lineage>
        <taxon>Eukaryota</taxon>
        <taxon>Viridiplantae</taxon>
        <taxon>Streptophyta</taxon>
        <taxon>Embryophyta</taxon>
        <taxon>Tracheophyta</taxon>
        <taxon>Spermatophyta</taxon>
        <taxon>Magnoliopsida</taxon>
        <taxon>eudicotyledons</taxon>
        <taxon>Gunneridae</taxon>
        <taxon>Pentapetalae</taxon>
        <taxon>rosids</taxon>
        <taxon>fabids</taxon>
        <taxon>Oxalidales</taxon>
        <taxon>Cephalotaceae</taxon>
        <taxon>Cephalotus</taxon>
    </lineage>
</organism>
<dbReference type="PANTHER" id="PTHR32166">
    <property type="entry name" value="OSJNBA0013A04.12 PROTEIN"/>
    <property type="match status" value="1"/>
</dbReference>
<protein>
    <submittedName>
        <fullName evidence="2">DUF659 domain-containing protein</fullName>
    </submittedName>
</protein>
<evidence type="ECO:0000313" key="2">
    <source>
        <dbReference type="EMBL" id="GAV57433.1"/>
    </source>
</evidence>